<evidence type="ECO:0000256" key="7">
    <source>
        <dbReference type="SAM" id="Phobius"/>
    </source>
</evidence>
<evidence type="ECO:0000256" key="4">
    <source>
        <dbReference type="ARBA" id="ARBA00022692"/>
    </source>
</evidence>
<name>A0ABW5HND2_9PSEU</name>
<evidence type="ECO:0000256" key="6">
    <source>
        <dbReference type="ARBA" id="ARBA00023136"/>
    </source>
</evidence>
<dbReference type="EMBL" id="JBHUKS010000037">
    <property type="protein sequence ID" value="MFD2474339.1"/>
    <property type="molecule type" value="Genomic_DNA"/>
</dbReference>
<feature type="transmembrane region" description="Helical" evidence="7">
    <location>
        <begin position="48"/>
        <end position="67"/>
    </location>
</feature>
<sequence length="414" mass="42530">MRQGFRFGSADFVRLWASGTVSFFGTAVSTVALPLVALSVLGASTFEAGVISAAGLVAWLLLGLVAGARIERVRRRPLLIGCDVVRAVALVTIPVAYVLGILSIAQLVVVALVVGVGSVFFDIAVQTYLPSVVSRDELVAGNSRLQVSENAAKTGGPAVGGALVSAIGAPVTILVDVVSYVFSALCLVLVRKREEPPEQTPPRPVGARVREGLHAVLGDPVLRPLTMVAASLNFLGAGFDTLLVPYLLRGLELTPALIGVLVALGGVGGVLGSALGPAIARRFGDARAMVVTALVGPLLSLLVPAAFGGAGLVLFAVGLIGREVCIAVYSLLARSYRQLTTPAGLLARVTASIKFLSWGVLPLGALAGGLLGQVLGNRAGMWAICLALLLTPLPLVLSGLLRKRDLGEPAPITE</sequence>
<dbReference type="PANTHER" id="PTHR23513:SF6">
    <property type="entry name" value="MAJOR FACILITATOR SUPERFAMILY ASSOCIATED DOMAIN-CONTAINING PROTEIN"/>
    <property type="match status" value="1"/>
</dbReference>
<evidence type="ECO:0000256" key="5">
    <source>
        <dbReference type="ARBA" id="ARBA00022989"/>
    </source>
</evidence>
<feature type="transmembrane region" description="Helical" evidence="7">
    <location>
        <begin position="353"/>
        <end position="375"/>
    </location>
</feature>
<keyword evidence="3" id="KW-1003">Cell membrane</keyword>
<comment type="subcellular location">
    <subcellularLocation>
        <location evidence="1">Cell membrane</location>
        <topology evidence="1">Multi-pass membrane protein</topology>
    </subcellularLocation>
</comment>
<dbReference type="Gene3D" id="1.20.1250.20">
    <property type="entry name" value="MFS general substrate transporter like domains"/>
    <property type="match status" value="1"/>
</dbReference>
<feature type="transmembrane region" description="Helical" evidence="7">
    <location>
        <begin position="288"/>
        <end position="307"/>
    </location>
</feature>
<evidence type="ECO:0000313" key="9">
    <source>
        <dbReference type="EMBL" id="MFD2474339.1"/>
    </source>
</evidence>
<keyword evidence="5 7" id="KW-1133">Transmembrane helix</keyword>
<feature type="transmembrane region" description="Helical" evidence="7">
    <location>
        <begin position="254"/>
        <end position="276"/>
    </location>
</feature>
<feature type="transmembrane region" description="Helical" evidence="7">
    <location>
        <begin position="227"/>
        <end position="248"/>
    </location>
</feature>
<dbReference type="PANTHER" id="PTHR23513">
    <property type="entry name" value="INTEGRAL MEMBRANE EFFLUX PROTEIN-RELATED"/>
    <property type="match status" value="1"/>
</dbReference>
<keyword evidence="4 7" id="KW-0812">Transmembrane</keyword>
<dbReference type="InterPro" id="IPR020846">
    <property type="entry name" value="MFS_dom"/>
</dbReference>
<dbReference type="PROSITE" id="PS50850">
    <property type="entry name" value="MFS"/>
    <property type="match status" value="1"/>
</dbReference>
<accession>A0ABW5HND2</accession>
<dbReference type="Pfam" id="PF05977">
    <property type="entry name" value="MFS_3"/>
    <property type="match status" value="1"/>
</dbReference>
<feature type="transmembrane region" description="Helical" evidence="7">
    <location>
        <begin position="12"/>
        <end position="36"/>
    </location>
</feature>
<feature type="transmembrane region" description="Helical" evidence="7">
    <location>
        <begin position="88"/>
        <end position="121"/>
    </location>
</feature>
<evidence type="ECO:0000256" key="2">
    <source>
        <dbReference type="ARBA" id="ARBA00022448"/>
    </source>
</evidence>
<keyword evidence="6 7" id="KW-0472">Membrane</keyword>
<feature type="transmembrane region" description="Helical" evidence="7">
    <location>
        <begin position="381"/>
        <end position="401"/>
    </location>
</feature>
<dbReference type="InterPro" id="IPR010290">
    <property type="entry name" value="TM_effector"/>
</dbReference>
<comment type="caution">
    <text evidence="9">The sequence shown here is derived from an EMBL/GenBank/DDBJ whole genome shotgun (WGS) entry which is preliminary data.</text>
</comment>
<dbReference type="InterPro" id="IPR036259">
    <property type="entry name" value="MFS_trans_sf"/>
</dbReference>
<gene>
    <name evidence="9" type="ORF">ACFSVL_43515</name>
</gene>
<evidence type="ECO:0000256" key="1">
    <source>
        <dbReference type="ARBA" id="ARBA00004651"/>
    </source>
</evidence>
<feature type="transmembrane region" description="Helical" evidence="7">
    <location>
        <begin position="167"/>
        <end position="190"/>
    </location>
</feature>
<keyword evidence="10" id="KW-1185">Reference proteome</keyword>
<feature type="transmembrane region" description="Helical" evidence="7">
    <location>
        <begin position="313"/>
        <end position="332"/>
    </location>
</feature>
<evidence type="ECO:0000313" key="10">
    <source>
        <dbReference type="Proteomes" id="UP001597483"/>
    </source>
</evidence>
<keyword evidence="2" id="KW-0813">Transport</keyword>
<dbReference type="CDD" id="cd06173">
    <property type="entry name" value="MFS_MefA_like"/>
    <property type="match status" value="1"/>
</dbReference>
<protein>
    <submittedName>
        <fullName evidence="9">MFS transporter</fullName>
    </submittedName>
</protein>
<dbReference type="RefSeq" id="WP_378313539.1">
    <property type="nucleotide sequence ID" value="NZ_JBHUKS010000037.1"/>
</dbReference>
<reference evidence="10" key="1">
    <citation type="journal article" date="2019" name="Int. J. Syst. Evol. Microbiol.">
        <title>The Global Catalogue of Microorganisms (GCM) 10K type strain sequencing project: providing services to taxonomists for standard genome sequencing and annotation.</title>
        <authorList>
            <consortium name="The Broad Institute Genomics Platform"/>
            <consortium name="The Broad Institute Genome Sequencing Center for Infectious Disease"/>
            <person name="Wu L."/>
            <person name="Ma J."/>
        </authorList>
    </citation>
    <scope>NUCLEOTIDE SEQUENCE [LARGE SCALE GENOMIC DNA]</scope>
    <source>
        <strain evidence="10">CGMCC 4.7641</strain>
    </source>
</reference>
<feature type="domain" description="Major facilitator superfamily (MFS) profile" evidence="8">
    <location>
        <begin position="222"/>
        <end position="414"/>
    </location>
</feature>
<dbReference type="SUPFAM" id="SSF103473">
    <property type="entry name" value="MFS general substrate transporter"/>
    <property type="match status" value="1"/>
</dbReference>
<evidence type="ECO:0000256" key="3">
    <source>
        <dbReference type="ARBA" id="ARBA00022475"/>
    </source>
</evidence>
<proteinExistence type="predicted"/>
<evidence type="ECO:0000259" key="8">
    <source>
        <dbReference type="PROSITE" id="PS50850"/>
    </source>
</evidence>
<dbReference type="Proteomes" id="UP001597483">
    <property type="component" value="Unassembled WGS sequence"/>
</dbReference>
<organism evidence="9 10">
    <name type="scientific">Amycolatopsis silviterrae</name>
    <dbReference type="NCBI Taxonomy" id="1656914"/>
    <lineage>
        <taxon>Bacteria</taxon>
        <taxon>Bacillati</taxon>
        <taxon>Actinomycetota</taxon>
        <taxon>Actinomycetes</taxon>
        <taxon>Pseudonocardiales</taxon>
        <taxon>Pseudonocardiaceae</taxon>
        <taxon>Amycolatopsis</taxon>
    </lineage>
</organism>